<name>A0ABN2KY03_9MICO</name>
<dbReference type="EMBL" id="BAAAPN010000057">
    <property type="protein sequence ID" value="GAA1766850.1"/>
    <property type="molecule type" value="Genomic_DNA"/>
</dbReference>
<accession>A0ABN2KY03</accession>
<keyword evidence="2" id="KW-1185">Reference proteome</keyword>
<proteinExistence type="predicted"/>
<evidence type="ECO:0000313" key="1">
    <source>
        <dbReference type="EMBL" id="GAA1766850.1"/>
    </source>
</evidence>
<evidence type="ECO:0008006" key="3">
    <source>
        <dbReference type="Google" id="ProtNLM"/>
    </source>
</evidence>
<gene>
    <name evidence="1" type="ORF">GCM10009810_27050</name>
</gene>
<comment type="caution">
    <text evidence="1">The sequence shown here is derived from an EMBL/GenBank/DDBJ whole genome shotgun (WGS) entry which is preliminary data.</text>
</comment>
<evidence type="ECO:0000313" key="2">
    <source>
        <dbReference type="Proteomes" id="UP001501475"/>
    </source>
</evidence>
<dbReference type="RefSeq" id="WP_344067305.1">
    <property type="nucleotide sequence ID" value="NZ_BAAAPN010000057.1"/>
</dbReference>
<protein>
    <recommendedName>
        <fullName evidence="3">AAA family ATPase</fullName>
    </recommendedName>
</protein>
<reference evidence="1 2" key="1">
    <citation type="journal article" date="2019" name="Int. J. Syst. Evol. Microbiol.">
        <title>The Global Catalogue of Microorganisms (GCM) 10K type strain sequencing project: providing services to taxonomists for standard genome sequencing and annotation.</title>
        <authorList>
            <consortium name="The Broad Institute Genomics Platform"/>
            <consortium name="The Broad Institute Genome Sequencing Center for Infectious Disease"/>
            <person name="Wu L."/>
            <person name="Ma J."/>
        </authorList>
    </citation>
    <scope>NUCLEOTIDE SEQUENCE [LARGE SCALE GENOMIC DNA]</scope>
    <source>
        <strain evidence="1 2">JCM 15591</strain>
    </source>
</reference>
<dbReference type="InterPro" id="IPR027417">
    <property type="entry name" value="P-loop_NTPase"/>
</dbReference>
<dbReference type="SUPFAM" id="SSF52540">
    <property type="entry name" value="P-loop containing nucleoside triphosphate hydrolases"/>
    <property type="match status" value="1"/>
</dbReference>
<dbReference type="Gene3D" id="3.40.50.300">
    <property type="entry name" value="P-loop containing nucleotide triphosphate hydrolases"/>
    <property type="match status" value="1"/>
</dbReference>
<organism evidence="1 2">
    <name type="scientific">Nostocoides vanveenii</name>
    <dbReference type="NCBI Taxonomy" id="330835"/>
    <lineage>
        <taxon>Bacteria</taxon>
        <taxon>Bacillati</taxon>
        <taxon>Actinomycetota</taxon>
        <taxon>Actinomycetes</taxon>
        <taxon>Micrococcales</taxon>
        <taxon>Intrasporangiaceae</taxon>
        <taxon>Nostocoides</taxon>
    </lineage>
</organism>
<dbReference type="Pfam" id="PF13671">
    <property type="entry name" value="AAA_33"/>
    <property type="match status" value="1"/>
</dbReference>
<dbReference type="Proteomes" id="UP001501475">
    <property type="component" value="Unassembled WGS sequence"/>
</dbReference>
<sequence length="111" mass="11274">MPRQPDPALIVLVGAAGSGKSTWAAAHYRASEIVASDALRAVVGTGSADLDASADAFAALDLIVAARLRRGLTTVIDTLGLDDARRAAHLDAGQRAGLPCVAVHFTSQAAV</sequence>